<gene>
    <name evidence="2" type="ORF">S12H4_27061</name>
</gene>
<dbReference type="EMBL" id="BARW01015413">
    <property type="protein sequence ID" value="GAI94481.1"/>
    <property type="molecule type" value="Genomic_DNA"/>
</dbReference>
<sequence length="194" mass="21396">MGVDTAYLLTDRAFAGADTLATSHTLALAIKKILKEVDKGEKYIVICGTQAIDGDTAQVGPELAEELGIPQITYVLKFQLKSEDLVVVERVFRTEEVVVIETKLPVLISVLKNINKPRTPSMGGIVKAYQEKEVHFLNSEDLGANKADIGLNGSMTEVWKIFQPQRKGDHLMLDGTIEEMVSELVNNLKDDKVL</sequence>
<dbReference type="InterPro" id="IPR014729">
    <property type="entry name" value="Rossmann-like_a/b/a_fold"/>
</dbReference>
<reference evidence="2" key="1">
    <citation type="journal article" date="2014" name="Front. Microbiol.">
        <title>High frequency of phylogenetically diverse reductive dehalogenase-homologous genes in deep subseafloor sedimentary metagenomes.</title>
        <authorList>
            <person name="Kawai M."/>
            <person name="Futagami T."/>
            <person name="Toyoda A."/>
            <person name="Takaki Y."/>
            <person name="Nishi S."/>
            <person name="Hori S."/>
            <person name="Arai W."/>
            <person name="Tsubouchi T."/>
            <person name="Morono Y."/>
            <person name="Uchiyama I."/>
            <person name="Ito T."/>
            <person name="Fujiyama A."/>
            <person name="Inagaki F."/>
            <person name="Takami H."/>
        </authorList>
    </citation>
    <scope>NUCLEOTIDE SEQUENCE</scope>
    <source>
        <strain evidence="2">Expedition CK06-06</strain>
    </source>
</reference>
<evidence type="ECO:0000259" key="1">
    <source>
        <dbReference type="SMART" id="SM00893"/>
    </source>
</evidence>
<name>X1TT01_9ZZZZ</name>
<feature type="domain" description="Electron transfer flavoprotein alpha/beta-subunit N-terminal" evidence="1">
    <location>
        <begin position="1"/>
        <end position="146"/>
    </location>
</feature>
<dbReference type="AlphaFoldDB" id="X1TT01"/>
<dbReference type="SMART" id="SM00893">
    <property type="entry name" value="ETF"/>
    <property type="match status" value="1"/>
</dbReference>
<dbReference type="InterPro" id="IPR012255">
    <property type="entry name" value="ETF_b"/>
</dbReference>
<organism evidence="2">
    <name type="scientific">marine sediment metagenome</name>
    <dbReference type="NCBI Taxonomy" id="412755"/>
    <lineage>
        <taxon>unclassified sequences</taxon>
        <taxon>metagenomes</taxon>
        <taxon>ecological metagenomes</taxon>
    </lineage>
</organism>
<evidence type="ECO:0000313" key="2">
    <source>
        <dbReference type="EMBL" id="GAI94481.1"/>
    </source>
</evidence>
<proteinExistence type="predicted"/>
<dbReference type="Pfam" id="PF01012">
    <property type="entry name" value="ETF"/>
    <property type="match status" value="1"/>
</dbReference>
<dbReference type="GO" id="GO:0009055">
    <property type="term" value="F:electron transfer activity"/>
    <property type="evidence" value="ECO:0007669"/>
    <property type="project" value="InterPro"/>
</dbReference>
<dbReference type="PANTHER" id="PTHR21294:SF17">
    <property type="entry name" value="PROTEIN FIXA"/>
    <property type="match status" value="1"/>
</dbReference>
<comment type="caution">
    <text evidence="2">The sequence shown here is derived from an EMBL/GenBank/DDBJ whole genome shotgun (WGS) entry which is preliminary data.</text>
</comment>
<dbReference type="Gene3D" id="3.40.50.620">
    <property type="entry name" value="HUPs"/>
    <property type="match status" value="1"/>
</dbReference>
<protein>
    <recommendedName>
        <fullName evidence="1">Electron transfer flavoprotein alpha/beta-subunit N-terminal domain-containing protein</fullName>
    </recommendedName>
</protein>
<dbReference type="InterPro" id="IPR014730">
    <property type="entry name" value="ETF_a/b_N"/>
</dbReference>
<dbReference type="PANTHER" id="PTHR21294">
    <property type="entry name" value="ELECTRON TRANSFER FLAVOPROTEIN BETA-SUBUNIT"/>
    <property type="match status" value="1"/>
</dbReference>
<dbReference type="SUPFAM" id="SSF52402">
    <property type="entry name" value="Adenine nucleotide alpha hydrolases-like"/>
    <property type="match status" value="1"/>
</dbReference>
<accession>X1TT01</accession>